<evidence type="ECO:0000313" key="2">
    <source>
        <dbReference type="Proteomes" id="UP001152607"/>
    </source>
</evidence>
<name>A0A9W4UQW6_9PLEO</name>
<sequence length="64" mass="7214">MSATYLTHSIAITTSLPRHRRVKSCSPNTPRKPLSASWTGRLHILPKKHVTPYSRHLIPFALPS</sequence>
<proteinExistence type="predicted"/>
<dbReference type="EMBL" id="CAOQHR010000010">
    <property type="protein sequence ID" value="CAI6340666.1"/>
    <property type="molecule type" value="Genomic_DNA"/>
</dbReference>
<gene>
    <name evidence="1" type="ORF">PDIGIT_LOCUS13850</name>
</gene>
<protein>
    <submittedName>
        <fullName evidence="1">Uncharacterized protein</fullName>
    </submittedName>
</protein>
<comment type="caution">
    <text evidence="1">The sequence shown here is derived from an EMBL/GenBank/DDBJ whole genome shotgun (WGS) entry which is preliminary data.</text>
</comment>
<accession>A0A9W4UQW6</accession>
<organism evidence="1 2">
    <name type="scientific">Periconia digitata</name>
    <dbReference type="NCBI Taxonomy" id="1303443"/>
    <lineage>
        <taxon>Eukaryota</taxon>
        <taxon>Fungi</taxon>
        <taxon>Dikarya</taxon>
        <taxon>Ascomycota</taxon>
        <taxon>Pezizomycotina</taxon>
        <taxon>Dothideomycetes</taxon>
        <taxon>Pleosporomycetidae</taxon>
        <taxon>Pleosporales</taxon>
        <taxon>Massarineae</taxon>
        <taxon>Periconiaceae</taxon>
        <taxon>Periconia</taxon>
    </lineage>
</organism>
<reference evidence="1" key="1">
    <citation type="submission" date="2023-01" db="EMBL/GenBank/DDBJ databases">
        <authorList>
            <person name="Van Ghelder C."/>
            <person name="Rancurel C."/>
        </authorList>
    </citation>
    <scope>NUCLEOTIDE SEQUENCE</scope>
    <source>
        <strain evidence="1">CNCM I-4278</strain>
    </source>
</reference>
<evidence type="ECO:0000313" key="1">
    <source>
        <dbReference type="EMBL" id="CAI6340666.1"/>
    </source>
</evidence>
<dbReference type="AlphaFoldDB" id="A0A9W4UQW6"/>
<keyword evidence="2" id="KW-1185">Reference proteome</keyword>
<dbReference type="Proteomes" id="UP001152607">
    <property type="component" value="Unassembled WGS sequence"/>
</dbReference>